<dbReference type="SUPFAM" id="SSF54211">
    <property type="entry name" value="Ribosomal protein S5 domain 2-like"/>
    <property type="match status" value="1"/>
</dbReference>
<name>A0A6J4VH73_9BACT</name>
<evidence type="ECO:0000313" key="12">
    <source>
        <dbReference type="EMBL" id="CAA9579407.1"/>
    </source>
</evidence>
<dbReference type="InterPro" id="IPR004504">
    <property type="entry name" value="DNA_repair_RadA"/>
</dbReference>
<dbReference type="SUPFAM" id="SSF52540">
    <property type="entry name" value="P-loop containing nucleoside triphosphate hydrolases"/>
    <property type="match status" value="1"/>
</dbReference>
<keyword evidence="4" id="KW-0378">Hydrolase</keyword>
<keyword evidence="6" id="KW-0346">Stress response</keyword>
<organism evidence="12">
    <name type="scientific">uncultured Thermomicrobiales bacterium</name>
    <dbReference type="NCBI Taxonomy" id="1645740"/>
    <lineage>
        <taxon>Bacteria</taxon>
        <taxon>Pseudomonadati</taxon>
        <taxon>Thermomicrobiota</taxon>
        <taxon>Thermomicrobia</taxon>
        <taxon>Thermomicrobiales</taxon>
        <taxon>environmental samples</taxon>
    </lineage>
</organism>
<dbReference type="AlphaFoldDB" id="A0A6J4VH73"/>
<dbReference type="Gene3D" id="3.30.230.10">
    <property type="match status" value="1"/>
</dbReference>
<evidence type="ECO:0000256" key="2">
    <source>
        <dbReference type="ARBA" id="ARBA00022741"/>
    </source>
</evidence>
<proteinExistence type="inferred from homology"/>
<keyword evidence="3 10" id="KW-0227">DNA damage</keyword>
<keyword evidence="10" id="KW-0862">Zinc</keyword>
<dbReference type="GO" id="GO:0004252">
    <property type="term" value="F:serine-type endopeptidase activity"/>
    <property type="evidence" value="ECO:0007669"/>
    <property type="project" value="InterPro"/>
</dbReference>
<dbReference type="GO" id="GO:0140664">
    <property type="term" value="F:ATP-dependent DNA damage sensor activity"/>
    <property type="evidence" value="ECO:0007669"/>
    <property type="project" value="InterPro"/>
</dbReference>
<evidence type="ECO:0000256" key="3">
    <source>
        <dbReference type="ARBA" id="ARBA00022763"/>
    </source>
</evidence>
<evidence type="ECO:0000256" key="1">
    <source>
        <dbReference type="ARBA" id="ARBA00022723"/>
    </source>
</evidence>
<evidence type="ECO:0000256" key="7">
    <source>
        <dbReference type="ARBA" id="ARBA00023125"/>
    </source>
</evidence>
<dbReference type="FunFam" id="3.40.50.300:FF:000050">
    <property type="entry name" value="DNA repair protein RadA"/>
    <property type="match status" value="1"/>
</dbReference>
<dbReference type="GO" id="GO:0000725">
    <property type="term" value="P:recombinational repair"/>
    <property type="evidence" value="ECO:0007669"/>
    <property type="project" value="TreeGrafter"/>
</dbReference>
<keyword evidence="1 10" id="KW-0479">Metal-binding</keyword>
<dbReference type="GO" id="GO:0006508">
    <property type="term" value="P:proteolysis"/>
    <property type="evidence" value="ECO:0007669"/>
    <property type="project" value="InterPro"/>
</dbReference>
<dbReference type="GO" id="GO:0008270">
    <property type="term" value="F:zinc ion binding"/>
    <property type="evidence" value="ECO:0007669"/>
    <property type="project" value="UniProtKB-KW"/>
</dbReference>
<accession>A0A6J4VH73</accession>
<evidence type="ECO:0000256" key="5">
    <source>
        <dbReference type="ARBA" id="ARBA00022840"/>
    </source>
</evidence>
<sequence length="390" mass="41219">ARMQVPISEFNRVVGGGLVPGSLVLIGGDPGIGKSTLITQVASALAKEEGGALYVSAEESAQQLKLRVDRLKLPTAGFAVLPETNLELVLDAAEERPPGLLIVDSIQTVYLEDLSSAAGSVSQVRGCTERLMRWAKPAQVPVLIVGHVTKEGAIAGPRVLEHMVDAVLYLEGDRFGQYRILRAVKNRFGSTNEVGIFEMGDSGMREVSNPSEAFLQERAASASGSTVAVTLEGTRPLLVEVQALASVTQNPMPRRTANGVDQNRLQMLAAVLAKRVGLPLGGQDLFVNVVGGLKVDEPAVDLAVVGAIASSFRDVPIDPATTMIGEVGLSGELRSVGDLPRRLREAARLGFGRAIVPATARGERLPQLDGFTIVRARTVGEAIDRALLGE</sequence>
<keyword evidence="2 10" id="KW-0547">Nucleotide-binding</keyword>
<evidence type="ECO:0000256" key="4">
    <source>
        <dbReference type="ARBA" id="ARBA00022801"/>
    </source>
</evidence>
<dbReference type="NCBIfam" id="TIGR00416">
    <property type="entry name" value="sms"/>
    <property type="match status" value="1"/>
</dbReference>
<dbReference type="Pfam" id="PF13481">
    <property type="entry name" value="AAA_25"/>
    <property type="match status" value="1"/>
</dbReference>
<feature type="domain" description="RecA family profile 1" evidence="11">
    <location>
        <begin position="1"/>
        <end position="148"/>
    </location>
</feature>
<evidence type="ECO:0000256" key="10">
    <source>
        <dbReference type="RuleBase" id="RU003555"/>
    </source>
</evidence>
<gene>
    <name evidence="12" type="ORF">AVDCRST_MAG88-3148</name>
</gene>
<dbReference type="HAMAP" id="MF_01498">
    <property type="entry name" value="RadA_bact"/>
    <property type="match status" value="1"/>
</dbReference>
<dbReference type="EMBL" id="CADCWM010000758">
    <property type="protein sequence ID" value="CAA9579407.1"/>
    <property type="molecule type" value="Genomic_DNA"/>
</dbReference>
<dbReference type="InterPro" id="IPR008269">
    <property type="entry name" value="Lon_proteolytic"/>
</dbReference>
<keyword evidence="7 10" id="KW-0238">DNA-binding</keyword>
<protein>
    <recommendedName>
        <fullName evidence="9 10">DNA repair protein RadA</fullName>
    </recommendedName>
</protein>
<keyword evidence="5 10" id="KW-0067">ATP-binding</keyword>
<dbReference type="InterPro" id="IPR020568">
    <property type="entry name" value="Ribosomal_Su5_D2-typ_SF"/>
</dbReference>
<comment type="function">
    <text evidence="10">DNA-dependent ATPase involved in processing of recombination intermediates, plays a role in repairing DNA breaks. Stimulates the branch migration of RecA-mediated strand transfer reactions, allowing the 3' invading strand to extend heteroduplex DNA faster. Binds ssDNA in the presence of ADP but not other nucleotides, has ATPase activity that is stimulated by ssDNA and various branched DNA structures, but inhibited by SSB. Does not have RecA's homology-searching function.</text>
</comment>
<evidence type="ECO:0000256" key="6">
    <source>
        <dbReference type="ARBA" id="ARBA00023016"/>
    </source>
</evidence>
<dbReference type="GO" id="GO:0005524">
    <property type="term" value="F:ATP binding"/>
    <property type="evidence" value="ECO:0007669"/>
    <property type="project" value="UniProtKB-UniRule"/>
</dbReference>
<dbReference type="PANTHER" id="PTHR32472">
    <property type="entry name" value="DNA REPAIR PROTEIN RADA"/>
    <property type="match status" value="1"/>
</dbReference>
<evidence type="ECO:0000259" key="11">
    <source>
        <dbReference type="PROSITE" id="PS50162"/>
    </source>
</evidence>
<dbReference type="Pfam" id="PF05362">
    <property type="entry name" value="Lon_C"/>
    <property type="match status" value="1"/>
</dbReference>
<dbReference type="PANTHER" id="PTHR32472:SF10">
    <property type="entry name" value="DNA REPAIR PROTEIN RADA-LIKE PROTEIN"/>
    <property type="match status" value="1"/>
</dbReference>
<dbReference type="GO" id="GO:0005829">
    <property type="term" value="C:cytosol"/>
    <property type="evidence" value="ECO:0007669"/>
    <property type="project" value="TreeGrafter"/>
</dbReference>
<dbReference type="PRINTS" id="PR01874">
    <property type="entry name" value="DNAREPAIRADA"/>
</dbReference>
<dbReference type="InterPro" id="IPR027417">
    <property type="entry name" value="P-loop_NTPase"/>
</dbReference>
<evidence type="ECO:0000256" key="9">
    <source>
        <dbReference type="NCBIfam" id="TIGR00416"/>
    </source>
</evidence>
<feature type="non-terminal residue" evidence="12">
    <location>
        <position position="1"/>
    </location>
</feature>
<dbReference type="SMART" id="SM00382">
    <property type="entry name" value="AAA"/>
    <property type="match status" value="1"/>
</dbReference>
<dbReference type="GO" id="GO:0004176">
    <property type="term" value="F:ATP-dependent peptidase activity"/>
    <property type="evidence" value="ECO:0007669"/>
    <property type="project" value="InterPro"/>
</dbReference>
<dbReference type="InterPro" id="IPR014721">
    <property type="entry name" value="Ribsml_uS5_D2-typ_fold_subgr"/>
</dbReference>
<dbReference type="Gene3D" id="3.40.50.300">
    <property type="entry name" value="P-loop containing nucleotide triphosphate hydrolases"/>
    <property type="match status" value="1"/>
</dbReference>
<reference evidence="12" key="1">
    <citation type="submission" date="2020-02" db="EMBL/GenBank/DDBJ databases">
        <authorList>
            <person name="Meier V. D."/>
        </authorList>
    </citation>
    <scope>NUCLEOTIDE SEQUENCE</scope>
    <source>
        <strain evidence="12">AVDCRST_MAG88</strain>
    </source>
</reference>
<comment type="similarity">
    <text evidence="10">Belongs to the RecA family. RadA subfamily.</text>
</comment>
<dbReference type="InterPro" id="IPR003593">
    <property type="entry name" value="AAA+_ATPase"/>
</dbReference>
<dbReference type="PROSITE" id="PS50162">
    <property type="entry name" value="RECA_2"/>
    <property type="match status" value="1"/>
</dbReference>
<dbReference type="GO" id="GO:0003684">
    <property type="term" value="F:damaged DNA binding"/>
    <property type="evidence" value="ECO:0007669"/>
    <property type="project" value="InterPro"/>
</dbReference>
<evidence type="ECO:0000256" key="8">
    <source>
        <dbReference type="ARBA" id="ARBA00023204"/>
    </source>
</evidence>
<keyword evidence="10" id="KW-0863">Zinc-finger</keyword>
<keyword evidence="8 10" id="KW-0234">DNA repair</keyword>
<dbReference type="InterPro" id="IPR020588">
    <property type="entry name" value="RecA_ATP-bd"/>
</dbReference>